<comment type="catalytic activity">
    <reaction evidence="10">
        <text>genkwanin + reduced [NADPH--hemoprotein reductase] + O2 = scutellarein 7-methyl ether + oxidized [NADPH--hemoprotein reductase] + H2O</text>
        <dbReference type="Rhea" id="RHEA:73427"/>
        <dbReference type="Rhea" id="RHEA-COMP:11964"/>
        <dbReference type="Rhea" id="RHEA-COMP:11965"/>
        <dbReference type="ChEBI" id="CHEBI:15377"/>
        <dbReference type="ChEBI" id="CHEBI:15379"/>
        <dbReference type="ChEBI" id="CHEBI:57618"/>
        <dbReference type="ChEBI" id="CHEBI:58210"/>
        <dbReference type="ChEBI" id="CHEBI:192700"/>
        <dbReference type="ChEBI" id="CHEBI:192701"/>
    </reaction>
    <physiologicalReaction direction="left-to-right" evidence="10">
        <dbReference type="Rhea" id="RHEA:73428"/>
    </physiologicalReaction>
</comment>
<evidence type="ECO:0000256" key="14">
    <source>
        <dbReference type="PIRSR" id="PIRSR602401-1"/>
    </source>
</evidence>
<comment type="subcellular location">
    <subcellularLocation>
        <location evidence="2">Membrane</location>
        <topology evidence="2">Single-pass membrane protein</topology>
    </subcellularLocation>
</comment>
<comment type="similarity">
    <text evidence="15">Belongs to the cytochrome P450 family.</text>
</comment>
<dbReference type="GO" id="GO:0016114">
    <property type="term" value="P:terpenoid biosynthetic process"/>
    <property type="evidence" value="ECO:0007669"/>
    <property type="project" value="UniProtKB-ARBA"/>
</dbReference>
<dbReference type="AlphaFoldDB" id="A0A0B4VSS5"/>
<dbReference type="InterPro" id="IPR001128">
    <property type="entry name" value="Cyt_P450"/>
</dbReference>
<evidence type="ECO:0000256" key="3">
    <source>
        <dbReference type="ARBA" id="ARBA00022617"/>
    </source>
</evidence>
<keyword evidence="7 15" id="KW-0503">Monooxygenase</keyword>
<comment type="pathway">
    <text evidence="8">Flavonoid metabolism.</text>
</comment>
<sequence>MEFFSTIYAAVALSLLFYYYKLFFKSSKNPKHAAARAPPQAGGARLLTGHLHLMVAEEGSSTKLPHFNLGDLADKHGPIFTIRLGVRRAVVVSSPELAKELFTTCDTAVSSRPLLRGTMHLSYDLAQFGFAPYGPYWREIRKLVTTELLSARRLELQRSVRVAETARSVRKLHEAWEAGRDGSGRVLVDMKRWFGELSLSVVVRLVAGRGIGGGGDADTAETRRWREVMRDFFYLAGMFVPGDALPYLGWLDIGGYEKKMKQTAKEFDGIVEEWVADRRGKEYSGEKDFIDVMLSVLQGAKLPYDVHTVTKATSQVLIAGGTDTTTVVLVWAVSLLLNNRGVLKKAQEELDKHVGRERRVEESDIKNLVYLEAIVKETLRLYPAGPLGGIREFTKECNVGGYHVPKGTWLIVNLWKLHRDPRAWPGDPSEFRPERFLDFKGQDFEFIPFGGGRRICPGANFGMHMLHLVLANLLQAFELSTVCDEGVDMSESAGMTNLKATPLDVLVAPRLSPTLY</sequence>
<feature type="transmembrane region" description="Helical" evidence="16">
    <location>
        <begin position="6"/>
        <end position="24"/>
    </location>
</feature>
<reference evidence="17" key="1">
    <citation type="journal article" date="2014" name="PLoS ONE">
        <title>Computational identification and systematic classification of novel Cytochrome P450 genes in Salvia miltiorrhiza.</title>
        <authorList>
            <person name="Chen H."/>
            <person name="Wu B."/>
            <person name="Nelson D.R."/>
            <person name="Wu K."/>
            <person name="Liu C."/>
        </authorList>
    </citation>
    <scope>NUCLEOTIDE SEQUENCE</scope>
</reference>
<evidence type="ECO:0000256" key="16">
    <source>
        <dbReference type="SAM" id="Phobius"/>
    </source>
</evidence>
<keyword evidence="16" id="KW-1133">Transmembrane helix</keyword>
<keyword evidence="16" id="KW-0472">Membrane</keyword>
<feature type="transmembrane region" description="Helical" evidence="16">
    <location>
        <begin position="232"/>
        <end position="250"/>
    </location>
</feature>
<proteinExistence type="evidence at transcript level"/>
<keyword evidence="6 14" id="KW-0408">Iron</keyword>
<evidence type="ECO:0000256" key="4">
    <source>
        <dbReference type="ARBA" id="ARBA00022723"/>
    </source>
</evidence>
<dbReference type="PANTHER" id="PTHR47947">
    <property type="entry name" value="CYTOCHROME P450 82C3-RELATED"/>
    <property type="match status" value="1"/>
</dbReference>
<evidence type="ECO:0000256" key="1">
    <source>
        <dbReference type="ARBA" id="ARBA00001971"/>
    </source>
</evidence>
<evidence type="ECO:0000256" key="8">
    <source>
        <dbReference type="ARBA" id="ARBA00034479"/>
    </source>
</evidence>
<accession>A0A0B4VSS5</accession>
<dbReference type="Pfam" id="PF00067">
    <property type="entry name" value="p450"/>
    <property type="match status" value="1"/>
</dbReference>
<dbReference type="FunFam" id="1.10.630.10:FF:000026">
    <property type="entry name" value="Cytochrome P450 82C4"/>
    <property type="match status" value="1"/>
</dbReference>
<keyword evidence="5 15" id="KW-0560">Oxidoreductase</keyword>
<dbReference type="GO" id="GO:0020037">
    <property type="term" value="F:heme binding"/>
    <property type="evidence" value="ECO:0007669"/>
    <property type="project" value="InterPro"/>
</dbReference>
<dbReference type="InterPro" id="IPR036396">
    <property type="entry name" value="Cyt_P450_sf"/>
</dbReference>
<comment type="cofactor">
    <cofactor evidence="1 14">
        <name>heme</name>
        <dbReference type="ChEBI" id="CHEBI:30413"/>
    </cofactor>
</comment>
<comment type="catalytic activity">
    <reaction evidence="9">
        <text>(2S)-sakuranetin + reduced [NADPH--hemoprotein reductase] + O2 = (2S)-7-methylcarthamidin + oxidized [NADPH--hemoprotein reductase] + H2O + H(+)</text>
        <dbReference type="Rhea" id="RHEA:73431"/>
        <dbReference type="Rhea" id="RHEA-COMP:11964"/>
        <dbReference type="Rhea" id="RHEA-COMP:11965"/>
        <dbReference type="ChEBI" id="CHEBI:15377"/>
        <dbReference type="ChEBI" id="CHEBI:15378"/>
        <dbReference type="ChEBI" id="CHEBI:15379"/>
        <dbReference type="ChEBI" id="CHEBI:28927"/>
        <dbReference type="ChEBI" id="CHEBI:57618"/>
        <dbReference type="ChEBI" id="CHEBI:58210"/>
        <dbReference type="ChEBI" id="CHEBI:192815"/>
    </reaction>
    <physiologicalReaction direction="left-to-right" evidence="9">
        <dbReference type="Rhea" id="RHEA:73432"/>
    </physiologicalReaction>
</comment>
<evidence type="ECO:0000256" key="5">
    <source>
        <dbReference type="ARBA" id="ARBA00023002"/>
    </source>
</evidence>
<feature type="binding site" description="axial binding residue" evidence="14">
    <location>
        <position position="456"/>
    </location>
    <ligand>
        <name>heme</name>
        <dbReference type="ChEBI" id="CHEBI:30413"/>
    </ligand>
    <ligandPart>
        <name>Fe</name>
        <dbReference type="ChEBI" id="CHEBI:18248"/>
    </ligandPart>
</feature>
<dbReference type="PANTHER" id="PTHR47947:SF39">
    <property type="entry name" value="CYTOCHROME P450"/>
    <property type="match status" value="1"/>
</dbReference>
<keyword evidence="4 14" id="KW-0479">Metal-binding</keyword>
<evidence type="ECO:0000256" key="6">
    <source>
        <dbReference type="ARBA" id="ARBA00023004"/>
    </source>
</evidence>
<protein>
    <recommendedName>
        <fullName evidence="13">Flavonoid-6-hydroxylase</fullName>
    </recommendedName>
</protein>
<comment type="catalytic activity">
    <reaction evidence="11">
        <text>(2S)-naringenin 4',7-dimethyl ether + reduced [NADPH--hemoprotein reductase] + O2 = (2S)-carthamidin-4',7-dimethyl ether + oxidized [NADPH--hemoprotein reductase] + H2O + H(+)</text>
        <dbReference type="Rhea" id="RHEA:73439"/>
        <dbReference type="Rhea" id="RHEA-COMP:11964"/>
        <dbReference type="Rhea" id="RHEA-COMP:11965"/>
        <dbReference type="ChEBI" id="CHEBI:15377"/>
        <dbReference type="ChEBI" id="CHEBI:15378"/>
        <dbReference type="ChEBI" id="CHEBI:15379"/>
        <dbReference type="ChEBI" id="CHEBI:57618"/>
        <dbReference type="ChEBI" id="CHEBI:58210"/>
        <dbReference type="ChEBI" id="CHEBI:192816"/>
        <dbReference type="ChEBI" id="CHEBI:192817"/>
    </reaction>
    <physiologicalReaction direction="left-to-right" evidence="11">
        <dbReference type="Rhea" id="RHEA:73440"/>
    </physiologicalReaction>
</comment>
<dbReference type="GO" id="GO:0005506">
    <property type="term" value="F:iron ion binding"/>
    <property type="evidence" value="ECO:0007669"/>
    <property type="project" value="InterPro"/>
</dbReference>
<dbReference type="EMBL" id="KP337706">
    <property type="protein sequence ID" value="AJD25200.1"/>
    <property type="molecule type" value="mRNA"/>
</dbReference>
<name>A0A0B4VSS5_SALMI</name>
<dbReference type="Gene3D" id="1.10.630.10">
    <property type="entry name" value="Cytochrome P450"/>
    <property type="match status" value="1"/>
</dbReference>
<evidence type="ECO:0000256" key="13">
    <source>
        <dbReference type="ARBA" id="ARBA00067499"/>
    </source>
</evidence>
<dbReference type="PRINTS" id="PR00463">
    <property type="entry name" value="EP450I"/>
</dbReference>
<dbReference type="InterPro" id="IPR002401">
    <property type="entry name" value="Cyt_P450_E_grp-I"/>
</dbReference>
<keyword evidence="16" id="KW-0812">Transmembrane</keyword>
<organism evidence="17">
    <name type="scientific">Salvia miltiorrhiza</name>
    <name type="common">Chinese sage</name>
    <dbReference type="NCBI Taxonomy" id="226208"/>
    <lineage>
        <taxon>Eukaryota</taxon>
        <taxon>Viridiplantae</taxon>
        <taxon>Streptophyta</taxon>
        <taxon>Embryophyta</taxon>
        <taxon>Tracheophyta</taxon>
        <taxon>Spermatophyta</taxon>
        <taxon>Magnoliopsida</taxon>
        <taxon>eudicotyledons</taxon>
        <taxon>Gunneridae</taxon>
        <taxon>Pentapetalae</taxon>
        <taxon>asterids</taxon>
        <taxon>lamiids</taxon>
        <taxon>Lamiales</taxon>
        <taxon>Lamiaceae</taxon>
        <taxon>Nepetoideae</taxon>
        <taxon>Mentheae</taxon>
        <taxon>Salviinae</taxon>
        <taxon>Salvia</taxon>
        <taxon>Salvia incertae sedis</taxon>
    </lineage>
</organism>
<evidence type="ECO:0000256" key="10">
    <source>
        <dbReference type="ARBA" id="ARBA00051691"/>
    </source>
</evidence>
<evidence type="ECO:0000256" key="12">
    <source>
        <dbReference type="ARBA" id="ARBA00052216"/>
    </source>
</evidence>
<comment type="catalytic activity">
    <reaction evidence="12">
        <text>apigenin 4',7-dimethyl ether + reduced [NADPH--hemoprotein reductase] + O2 = ladanein + oxidized [NADPH--hemoprotein reductase] + H2O + H(+)</text>
        <dbReference type="Rhea" id="RHEA:73435"/>
        <dbReference type="Rhea" id="RHEA-COMP:11964"/>
        <dbReference type="Rhea" id="RHEA-COMP:11965"/>
        <dbReference type="ChEBI" id="CHEBI:2769"/>
        <dbReference type="ChEBI" id="CHEBI:15377"/>
        <dbReference type="ChEBI" id="CHEBI:15378"/>
        <dbReference type="ChEBI" id="CHEBI:15379"/>
        <dbReference type="ChEBI" id="CHEBI:57618"/>
        <dbReference type="ChEBI" id="CHEBI:58210"/>
        <dbReference type="ChEBI" id="CHEBI:192702"/>
    </reaction>
    <physiologicalReaction direction="left-to-right" evidence="12">
        <dbReference type="Rhea" id="RHEA:73436"/>
    </physiologicalReaction>
</comment>
<evidence type="ECO:0000313" key="17">
    <source>
        <dbReference type="EMBL" id="AJD25200.1"/>
    </source>
</evidence>
<dbReference type="GO" id="GO:0016712">
    <property type="term" value="F:oxidoreductase activity, acting on paired donors, with incorporation or reduction of molecular oxygen, reduced flavin or flavoprotein as one donor, and incorporation of one atom of oxygen"/>
    <property type="evidence" value="ECO:0007669"/>
    <property type="project" value="UniProtKB-ARBA"/>
</dbReference>
<dbReference type="PRINTS" id="PR00385">
    <property type="entry name" value="P450"/>
</dbReference>
<dbReference type="GO" id="GO:0016020">
    <property type="term" value="C:membrane"/>
    <property type="evidence" value="ECO:0007669"/>
    <property type="project" value="UniProtKB-SubCell"/>
</dbReference>
<evidence type="ECO:0000256" key="15">
    <source>
        <dbReference type="RuleBase" id="RU000461"/>
    </source>
</evidence>
<keyword evidence="3 14" id="KW-0349">Heme</keyword>
<dbReference type="SUPFAM" id="SSF48264">
    <property type="entry name" value="Cytochrome P450"/>
    <property type="match status" value="1"/>
</dbReference>
<evidence type="ECO:0000256" key="9">
    <source>
        <dbReference type="ARBA" id="ARBA00050930"/>
    </source>
</evidence>
<evidence type="ECO:0000256" key="7">
    <source>
        <dbReference type="ARBA" id="ARBA00023033"/>
    </source>
</evidence>
<dbReference type="InterPro" id="IPR050651">
    <property type="entry name" value="Plant_Cytochrome_P450_Monoox"/>
</dbReference>
<evidence type="ECO:0000256" key="2">
    <source>
        <dbReference type="ARBA" id="ARBA00004167"/>
    </source>
</evidence>
<evidence type="ECO:0000256" key="11">
    <source>
        <dbReference type="ARBA" id="ARBA00052049"/>
    </source>
</evidence>
<dbReference type="InterPro" id="IPR017972">
    <property type="entry name" value="Cyt_P450_CS"/>
</dbReference>
<dbReference type="PROSITE" id="PS00086">
    <property type="entry name" value="CYTOCHROME_P450"/>
    <property type="match status" value="1"/>
</dbReference>